<accession>A0AA88LJS6</accession>
<proteinExistence type="predicted"/>
<evidence type="ECO:0000313" key="2">
    <source>
        <dbReference type="Proteomes" id="UP001187531"/>
    </source>
</evidence>
<protein>
    <submittedName>
        <fullName evidence="1">Uncharacterized protein</fullName>
    </submittedName>
</protein>
<dbReference type="EMBL" id="JAVRJZ010000003">
    <property type="protein sequence ID" value="KAK2724455.1"/>
    <property type="molecule type" value="Genomic_DNA"/>
</dbReference>
<organism evidence="1 2">
    <name type="scientific">Artemia franciscana</name>
    <name type="common">Brine shrimp</name>
    <name type="synonym">Artemia sanfranciscana</name>
    <dbReference type="NCBI Taxonomy" id="6661"/>
    <lineage>
        <taxon>Eukaryota</taxon>
        <taxon>Metazoa</taxon>
        <taxon>Ecdysozoa</taxon>
        <taxon>Arthropoda</taxon>
        <taxon>Crustacea</taxon>
        <taxon>Branchiopoda</taxon>
        <taxon>Anostraca</taxon>
        <taxon>Artemiidae</taxon>
        <taxon>Artemia</taxon>
    </lineage>
</organism>
<gene>
    <name evidence="1" type="ORF">QYM36_001084</name>
</gene>
<keyword evidence="2" id="KW-1185">Reference proteome</keyword>
<evidence type="ECO:0000313" key="1">
    <source>
        <dbReference type="EMBL" id="KAK2724455.1"/>
    </source>
</evidence>
<dbReference type="Proteomes" id="UP001187531">
    <property type="component" value="Unassembled WGS sequence"/>
</dbReference>
<sequence>MSVFTPPDNTPLPETVEYNIDKPMLIISANFWMLELASPITKLFQKSLEMQILCLSTRAEVGIMSPITNPLASPQQSVKFLKEL</sequence>
<name>A0AA88LJS6_ARTSF</name>
<comment type="caution">
    <text evidence="1">The sequence shown here is derived from an EMBL/GenBank/DDBJ whole genome shotgun (WGS) entry which is preliminary data.</text>
</comment>
<dbReference type="AlphaFoldDB" id="A0AA88LJS6"/>
<reference evidence="1" key="1">
    <citation type="submission" date="2023-07" db="EMBL/GenBank/DDBJ databases">
        <title>Chromosome-level genome assembly of Artemia franciscana.</title>
        <authorList>
            <person name="Jo E."/>
        </authorList>
    </citation>
    <scope>NUCLEOTIDE SEQUENCE</scope>
    <source>
        <tissue evidence="1">Whole body</tissue>
    </source>
</reference>